<dbReference type="NCBIfam" id="TIGR01640">
    <property type="entry name" value="F_box_assoc_1"/>
    <property type="match status" value="1"/>
</dbReference>
<dbReference type="InterPro" id="IPR011043">
    <property type="entry name" value="Gal_Oxase/kelch_b-propeller"/>
</dbReference>
<keyword evidence="3" id="KW-1185">Reference proteome</keyword>
<dbReference type="InterPro" id="IPR050796">
    <property type="entry name" value="SCF_F-box_component"/>
</dbReference>
<dbReference type="SUPFAM" id="SSF50965">
    <property type="entry name" value="Galactose oxidase, central domain"/>
    <property type="match status" value="1"/>
</dbReference>
<evidence type="ECO:0000313" key="3">
    <source>
        <dbReference type="Proteomes" id="UP001291623"/>
    </source>
</evidence>
<reference evidence="2" key="1">
    <citation type="submission" date="2023-12" db="EMBL/GenBank/DDBJ databases">
        <title>Genome assembly of Anisodus tanguticus.</title>
        <authorList>
            <person name="Wang Y.-J."/>
        </authorList>
    </citation>
    <scope>NUCLEOTIDE SEQUENCE</scope>
    <source>
        <strain evidence="2">KB-2021</strain>
        <tissue evidence="2">Leaf</tissue>
    </source>
</reference>
<name>A0AAE1UY53_9SOLA</name>
<organism evidence="2 3">
    <name type="scientific">Anisodus tanguticus</name>
    <dbReference type="NCBI Taxonomy" id="243964"/>
    <lineage>
        <taxon>Eukaryota</taxon>
        <taxon>Viridiplantae</taxon>
        <taxon>Streptophyta</taxon>
        <taxon>Embryophyta</taxon>
        <taxon>Tracheophyta</taxon>
        <taxon>Spermatophyta</taxon>
        <taxon>Magnoliopsida</taxon>
        <taxon>eudicotyledons</taxon>
        <taxon>Gunneridae</taxon>
        <taxon>Pentapetalae</taxon>
        <taxon>asterids</taxon>
        <taxon>lamiids</taxon>
        <taxon>Solanales</taxon>
        <taxon>Solanaceae</taxon>
        <taxon>Solanoideae</taxon>
        <taxon>Hyoscyameae</taxon>
        <taxon>Anisodus</taxon>
    </lineage>
</organism>
<evidence type="ECO:0000259" key="1">
    <source>
        <dbReference type="Pfam" id="PF07734"/>
    </source>
</evidence>
<dbReference type="Pfam" id="PF07734">
    <property type="entry name" value="FBA_1"/>
    <property type="match status" value="1"/>
</dbReference>
<protein>
    <recommendedName>
        <fullName evidence="1">F-box associated beta-propeller type 1 domain-containing protein</fullName>
    </recommendedName>
</protein>
<dbReference type="PANTHER" id="PTHR31672">
    <property type="entry name" value="BNACNNG10540D PROTEIN"/>
    <property type="match status" value="1"/>
</dbReference>
<dbReference type="InterPro" id="IPR006527">
    <property type="entry name" value="F-box-assoc_dom_typ1"/>
</dbReference>
<dbReference type="EMBL" id="JAVYJV010000022">
    <property type="protein sequence ID" value="KAK4341559.1"/>
    <property type="molecule type" value="Genomic_DNA"/>
</dbReference>
<dbReference type="PANTHER" id="PTHR31672:SF13">
    <property type="entry name" value="F-BOX PROTEIN CPR30-LIKE"/>
    <property type="match status" value="1"/>
</dbReference>
<feature type="domain" description="F-box associated beta-propeller type 1" evidence="1">
    <location>
        <begin position="25"/>
        <end position="162"/>
    </location>
</feature>
<accession>A0AAE1UY53</accession>
<comment type="caution">
    <text evidence="2">The sequence shown here is derived from an EMBL/GenBank/DDBJ whole genome shotgun (WGS) entry which is preliminary data.</text>
</comment>
<gene>
    <name evidence="2" type="ORF">RND71_040060</name>
</gene>
<dbReference type="InterPro" id="IPR017451">
    <property type="entry name" value="F-box-assoc_interact_dom"/>
</dbReference>
<dbReference type="AlphaFoldDB" id="A0AAE1UY53"/>
<evidence type="ECO:0000313" key="2">
    <source>
        <dbReference type="EMBL" id="KAK4341559.1"/>
    </source>
</evidence>
<sequence>MENNGYKKYKTLPCPEHDMQVWYRIVCGFGYDELHDDYKVVVGFYEDDYDPYGEVKIYSLKSDSWTNVDYGGVLVNGPAMFVNGKLHWATCDPDLIGRKNMNIISFDLADEKWEKMEHPCYGEEGFLLKVGVLRSDLFVFSEYESTHIDVWVMKEYGKEQYCQATVLEEQLNPILIGVVFSLRGRRKGKLIARSQIP</sequence>
<proteinExistence type="predicted"/>
<dbReference type="Proteomes" id="UP001291623">
    <property type="component" value="Unassembled WGS sequence"/>
</dbReference>